<sequence length="61" mass="6770">MRQFTNPRFLGMITIIAGIVILAAIVYKHTHNEPTDWGMYVISASSLLTGIGLLRIKSPIE</sequence>
<evidence type="ECO:0000313" key="2">
    <source>
        <dbReference type="EMBL" id="MBD2752075.1"/>
    </source>
</evidence>
<comment type="caution">
    <text evidence="2">The sequence shown here is derived from an EMBL/GenBank/DDBJ whole genome shotgun (WGS) entry which is preliminary data.</text>
</comment>
<feature type="transmembrane region" description="Helical" evidence="1">
    <location>
        <begin position="39"/>
        <end position="56"/>
    </location>
</feature>
<keyword evidence="1" id="KW-1133">Transmembrane helix</keyword>
<keyword evidence="1" id="KW-0472">Membrane</keyword>
<gene>
    <name evidence="2" type="ORF">IC230_04165</name>
</gene>
<keyword evidence="1" id="KW-0812">Transmembrane</keyword>
<evidence type="ECO:0000256" key="1">
    <source>
        <dbReference type="SAM" id="Phobius"/>
    </source>
</evidence>
<protein>
    <submittedName>
        <fullName evidence="2">Uncharacterized protein</fullName>
    </submittedName>
</protein>
<dbReference type="EMBL" id="JACXAA010000001">
    <property type="protein sequence ID" value="MBD2752075.1"/>
    <property type="molecule type" value="Genomic_DNA"/>
</dbReference>
<accession>A0A927AYB3</accession>
<proteinExistence type="predicted"/>
<name>A0A927AYB3_9BACT</name>
<reference evidence="2" key="1">
    <citation type="submission" date="2020-09" db="EMBL/GenBank/DDBJ databases">
        <authorList>
            <person name="Kim M.K."/>
        </authorList>
    </citation>
    <scope>NUCLEOTIDE SEQUENCE</scope>
    <source>
        <strain evidence="2">BT704</strain>
    </source>
</reference>
<dbReference type="Proteomes" id="UP000653797">
    <property type="component" value="Unassembled WGS sequence"/>
</dbReference>
<organism evidence="2 3">
    <name type="scientific">Spirosoma validum</name>
    <dbReference type="NCBI Taxonomy" id="2771355"/>
    <lineage>
        <taxon>Bacteria</taxon>
        <taxon>Pseudomonadati</taxon>
        <taxon>Bacteroidota</taxon>
        <taxon>Cytophagia</taxon>
        <taxon>Cytophagales</taxon>
        <taxon>Cytophagaceae</taxon>
        <taxon>Spirosoma</taxon>
    </lineage>
</organism>
<dbReference type="RefSeq" id="WP_191037691.1">
    <property type="nucleotide sequence ID" value="NZ_JACXAA010000001.1"/>
</dbReference>
<keyword evidence="3" id="KW-1185">Reference proteome</keyword>
<evidence type="ECO:0000313" key="3">
    <source>
        <dbReference type="Proteomes" id="UP000653797"/>
    </source>
</evidence>
<dbReference type="AlphaFoldDB" id="A0A927AYB3"/>
<feature type="transmembrane region" description="Helical" evidence="1">
    <location>
        <begin position="9"/>
        <end position="27"/>
    </location>
</feature>